<evidence type="ECO:0000256" key="1">
    <source>
        <dbReference type="SAM" id="MobiDB-lite"/>
    </source>
</evidence>
<evidence type="ECO:0000313" key="3">
    <source>
        <dbReference type="Proteomes" id="UP000271162"/>
    </source>
</evidence>
<accession>A0A0N4Y1G3</accession>
<dbReference type="AlphaFoldDB" id="A0A0N4Y1G3"/>
<proteinExistence type="predicted"/>
<evidence type="ECO:0000313" key="4">
    <source>
        <dbReference type="WBParaSite" id="NBR_0000945901-mRNA-1"/>
    </source>
</evidence>
<dbReference type="STRING" id="27835.A0A0N4Y1G3"/>
<dbReference type="WBParaSite" id="NBR_0000945901-mRNA-1">
    <property type="protein sequence ID" value="NBR_0000945901-mRNA-1"/>
    <property type="gene ID" value="NBR_0000945901"/>
</dbReference>
<reference evidence="4" key="1">
    <citation type="submission" date="2017-02" db="UniProtKB">
        <authorList>
            <consortium name="WormBaseParasite"/>
        </authorList>
    </citation>
    <scope>IDENTIFICATION</scope>
</reference>
<feature type="compositionally biased region" description="Low complexity" evidence="1">
    <location>
        <begin position="280"/>
        <end position="292"/>
    </location>
</feature>
<dbReference type="Proteomes" id="UP000271162">
    <property type="component" value="Unassembled WGS sequence"/>
</dbReference>
<dbReference type="EMBL" id="UYSL01020146">
    <property type="protein sequence ID" value="VDL73049.1"/>
    <property type="molecule type" value="Genomic_DNA"/>
</dbReference>
<feature type="region of interest" description="Disordered" evidence="1">
    <location>
        <begin position="268"/>
        <end position="295"/>
    </location>
</feature>
<reference evidence="2 3" key="2">
    <citation type="submission" date="2018-11" db="EMBL/GenBank/DDBJ databases">
        <authorList>
            <consortium name="Pathogen Informatics"/>
        </authorList>
    </citation>
    <scope>NUCLEOTIDE SEQUENCE [LARGE SCALE GENOMIC DNA]</scope>
</reference>
<feature type="region of interest" description="Disordered" evidence="1">
    <location>
        <begin position="386"/>
        <end position="446"/>
    </location>
</feature>
<feature type="compositionally biased region" description="Polar residues" evidence="1">
    <location>
        <begin position="386"/>
        <end position="398"/>
    </location>
</feature>
<sequence length="446" mass="49287">MLDTPLRIFRCYICLEHDEKAPPQELSMLIEHLAKHYDFHLFECRECKLRFLLRCVDLDTVEFSAFCTLQNAITKCMELMLDELRYGEDDLIHCLNFNRATTMCPVSPEPIILKERQMQTSPPSAGAVLPSDPVPPVEKSPATRKAEELNKAMTPVQVVDLDAEDGFSLISDDEMEQEELNAPSANVGIVADEGLSTVSNSPERVAEVAPEQMARIPSPVEPRIAEVLPAAVSIPSLMSVRLHEMTDHDHLPPRRDVRRPVVLPERPLGFFGPTGPPAPAEYAEADSSSSSVVPPPPTAPQAFFFQAMPRPQHPPPQPSVVDQRQGQARYSPVYPVPVFGPVYVDGVRNHPSRPPRDYRPGQVSSSFEDTMSSLVRKQCNSFFGRTTAPEVSSSTSSGRMIPAFPDNTEPFEDEGTEKVDDWSFCPEKSPQAQVAIGSTGETGKPT</sequence>
<gene>
    <name evidence="2" type="ORF">NBR_LOCUS9460</name>
</gene>
<keyword evidence="3" id="KW-1185">Reference proteome</keyword>
<name>A0A0N4Y1G3_NIPBR</name>
<feature type="region of interest" description="Disordered" evidence="1">
    <location>
        <begin position="118"/>
        <end position="143"/>
    </location>
</feature>
<protein>
    <submittedName>
        <fullName evidence="4">Zf-AD domain-containing protein</fullName>
    </submittedName>
</protein>
<evidence type="ECO:0000313" key="2">
    <source>
        <dbReference type="EMBL" id="VDL73049.1"/>
    </source>
</evidence>
<organism evidence="4">
    <name type="scientific">Nippostrongylus brasiliensis</name>
    <name type="common">Rat hookworm</name>
    <dbReference type="NCBI Taxonomy" id="27835"/>
    <lineage>
        <taxon>Eukaryota</taxon>
        <taxon>Metazoa</taxon>
        <taxon>Ecdysozoa</taxon>
        <taxon>Nematoda</taxon>
        <taxon>Chromadorea</taxon>
        <taxon>Rhabditida</taxon>
        <taxon>Rhabditina</taxon>
        <taxon>Rhabditomorpha</taxon>
        <taxon>Strongyloidea</taxon>
        <taxon>Heligmosomidae</taxon>
        <taxon>Nippostrongylus</taxon>
    </lineage>
</organism>